<keyword evidence="3" id="KW-0804">Transcription</keyword>
<dbReference type="EMBL" id="ADLN01000120">
    <property type="protein sequence ID" value="EHI57449.1"/>
    <property type="molecule type" value="Genomic_DNA"/>
</dbReference>
<dbReference type="RefSeq" id="WP_006782546.1">
    <property type="nucleotide sequence ID" value="NZ_CP040506.1"/>
</dbReference>
<dbReference type="PROSITE" id="PS50932">
    <property type="entry name" value="HTH_LACI_2"/>
    <property type="match status" value="1"/>
</dbReference>
<dbReference type="Gene3D" id="3.40.50.2300">
    <property type="match status" value="2"/>
</dbReference>
<dbReference type="PATRIC" id="fig|742737.3.peg.4545"/>
<dbReference type="Pfam" id="PF13377">
    <property type="entry name" value="Peripla_BP_3"/>
    <property type="match status" value="1"/>
</dbReference>
<keyword evidence="2" id="KW-0238">DNA-binding</keyword>
<dbReference type="Gene3D" id="1.10.260.40">
    <property type="entry name" value="lambda repressor-like DNA-binding domains"/>
    <property type="match status" value="1"/>
</dbReference>
<evidence type="ECO:0000256" key="2">
    <source>
        <dbReference type="ARBA" id="ARBA00023125"/>
    </source>
</evidence>
<dbReference type="SUPFAM" id="SSF47413">
    <property type="entry name" value="lambda repressor-like DNA-binding domains"/>
    <property type="match status" value="1"/>
</dbReference>
<evidence type="ECO:0000313" key="6">
    <source>
        <dbReference type="Proteomes" id="UP000005384"/>
    </source>
</evidence>
<dbReference type="PANTHER" id="PTHR30146:SF149">
    <property type="entry name" value="HTH-TYPE TRANSCRIPTIONAL REGULATOR EBGR"/>
    <property type="match status" value="1"/>
</dbReference>
<accession>G5IM30</accession>
<dbReference type="HOGENOM" id="CLU_037628_1_2_9"/>
<dbReference type="Proteomes" id="UP000005384">
    <property type="component" value="Unassembled WGS sequence"/>
</dbReference>
<dbReference type="InterPro" id="IPR046335">
    <property type="entry name" value="LacI/GalR-like_sensor"/>
</dbReference>
<dbReference type="InterPro" id="IPR028082">
    <property type="entry name" value="Peripla_BP_I"/>
</dbReference>
<dbReference type="CDD" id="cd01392">
    <property type="entry name" value="HTH_LacI"/>
    <property type="match status" value="1"/>
</dbReference>
<keyword evidence="6" id="KW-1185">Reference proteome</keyword>
<dbReference type="PANTHER" id="PTHR30146">
    <property type="entry name" value="LACI-RELATED TRANSCRIPTIONAL REPRESSOR"/>
    <property type="match status" value="1"/>
</dbReference>
<proteinExistence type="predicted"/>
<dbReference type="InterPro" id="IPR000843">
    <property type="entry name" value="HTH_LacI"/>
</dbReference>
<comment type="caution">
    <text evidence="5">The sequence shown here is derived from an EMBL/GenBank/DDBJ whole genome shotgun (WGS) entry which is preliminary data.</text>
</comment>
<protein>
    <recommendedName>
        <fullName evidence="4">HTH lacI-type domain-containing protein</fullName>
    </recommendedName>
</protein>
<name>G5IM30_9FIRM</name>
<dbReference type="InterPro" id="IPR010982">
    <property type="entry name" value="Lambda_DNA-bd_dom_sf"/>
</dbReference>
<feature type="domain" description="HTH lacI-type" evidence="4">
    <location>
        <begin position="2"/>
        <end position="57"/>
    </location>
</feature>
<dbReference type="GO" id="GO:0003700">
    <property type="term" value="F:DNA-binding transcription factor activity"/>
    <property type="evidence" value="ECO:0007669"/>
    <property type="project" value="TreeGrafter"/>
</dbReference>
<evidence type="ECO:0000259" key="4">
    <source>
        <dbReference type="PROSITE" id="PS50932"/>
    </source>
</evidence>
<keyword evidence="1" id="KW-0805">Transcription regulation</keyword>
<dbReference type="OrthoDB" id="43195at2"/>
<dbReference type="Pfam" id="PF00356">
    <property type="entry name" value="LacI"/>
    <property type="match status" value="1"/>
</dbReference>
<dbReference type="GO" id="GO:0000976">
    <property type="term" value="F:transcription cis-regulatory region binding"/>
    <property type="evidence" value="ECO:0007669"/>
    <property type="project" value="TreeGrafter"/>
</dbReference>
<dbReference type="SUPFAM" id="SSF53822">
    <property type="entry name" value="Periplasmic binding protein-like I"/>
    <property type="match status" value="1"/>
</dbReference>
<gene>
    <name evidence="5" type="ORF">HMPREF9473_04558</name>
</gene>
<sequence>MATLLDIAREAGVAKSTVSRVLRKDPSLSTSDETREKIFAAARALGYEMKQEKMLNRTTTNIMVVHKDTHFMNQVDNAYYFSVRTGIEEACYKRKYKFTFTPFQFIDSVEEKPDGALVVGNFEKAQVDLILKKIRTSNIVFIGKVNYYPDKMDWITYDIKDCVYKNMDYLRECGHRRIAYMGGYDNEDTPPDFSKSAYFEQYMKSHPELEFVGSMVGEHGVESGCQMMNRWLAEDRELPDAFFISNDPIAIGAIKALNEHSIGVPDVVAVTAINGDSSGTFSFPTLTTVDVHTYEMGKEAVAVLEERIHHKRTLAKKVEFQAELVKRGSVKKTD</sequence>
<dbReference type="SMART" id="SM00354">
    <property type="entry name" value="HTH_LACI"/>
    <property type="match status" value="1"/>
</dbReference>
<evidence type="ECO:0000256" key="3">
    <source>
        <dbReference type="ARBA" id="ARBA00023163"/>
    </source>
</evidence>
<reference evidence="5 6" key="1">
    <citation type="submission" date="2011-08" db="EMBL/GenBank/DDBJ databases">
        <title>The Genome Sequence of Clostridium hathewayi WAL-18680.</title>
        <authorList>
            <consortium name="The Broad Institute Genome Sequencing Platform"/>
            <person name="Earl A."/>
            <person name="Ward D."/>
            <person name="Feldgarden M."/>
            <person name="Gevers D."/>
            <person name="Finegold S.M."/>
            <person name="Summanen P.H."/>
            <person name="Molitoris D.R."/>
            <person name="Song M."/>
            <person name="Daigneault M."/>
            <person name="Allen-Vercoe E."/>
            <person name="Young S.K."/>
            <person name="Zeng Q."/>
            <person name="Gargeya S."/>
            <person name="Fitzgerald M."/>
            <person name="Haas B."/>
            <person name="Abouelleil A."/>
            <person name="Alvarado L."/>
            <person name="Arachchi H.M."/>
            <person name="Berlin A."/>
            <person name="Brown A."/>
            <person name="Chapman S.B."/>
            <person name="Chen Z."/>
            <person name="Dunbar C."/>
            <person name="Freedman E."/>
            <person name="Gearin G."/>
            <person name="Gellesch M."/>
            <person name="Goldberg J."/>
            <person name="Griggs A."/>
            <person name="Gujja S."/>
            <person name="Heiman D."/>
            <person name="Howarth C."/>
            <person name="Larson L."/>
            <person name="Lui A."/>
            <person name="MacDonald P.J.P."/>
            <person name="Montmayeur A."/>
            <person name="Murphy C."/>
            <person name="Neiman D."/>
            <person name="Pearson M."/>
            <person name="Priest M."/>
            <person name="Roberts A."/>
            <person name="Saif S."/>
            <person name="Shea T."/>
            <person name="Shenoy N."/>
            <person name="Sisk P."/>
            <person name="Stolte C."/>
            <person name="Sykes S."/>
            <person name="Wortman J."/>
            <person name="Nusbaum C."/>
            <person name="Birren B."/>
        </authorList>
    </citation>
    <scope>NUCLEOTIDE SEQUENCE [LARGE SCALE GENOMIC DNA]</scope>
    <source>
        <strain evidence="5 6">WAL-18680</strain>
    </source>
</reference>
<evidence type="ECO:0000256" key="1">
    <source>
        <dbReference type="ARBA" id="ARBA00023015"/>
    </source>
</evidence>
<organism evidence="5 6">
    <name type="scientific">Hungatella hathewayi WAL-18680</name>
    <dbReference type="NCBI Taxonomy" id="742737"/>
    <lineage>
        <taxon>Bacteria</taxon>
        <taxon>Bacillati</taxon>
        <taxon>Bacillota</taxon>
        <taxon>Clostridia</taxon>
        <taxon>Lachnospirales</taxon>
        <taxon>Lachnospiraceae</taxon>
        <taxon>Hungatella</taxon>
    </lineage>
</organism>
<dbReference type="CDD" id="cd01544">
    <property type="entry name" value="PBP1_GalR"/>
    <property type="match status" value="1"/>
</dbReference>
<evidence type="ECO:0000313" key="5">
    <source>
        <dbReference type="EMBL" id="EHI57449.1"/>
    </source>
</evidence>
<dbReference type="AlphaFoldDB" id="G5IM30"/>